<keyword evidence="1" id="KW-0378">Hydrolase</keyword>
<dbReference type="Proteomes" id="UP001195965">
    <property type="component" value="Chromosome"/>
</dbReference>
<protein>
    <submittedName>
        <fullName evidence="1">5'-3' exonuclease H3TH domain-containing protein</fullName>
    </submittedName>
</protein>
<reference evidence="1 2" key="1">
    <citation type="journal article" date="2021" name="ISME J.">
        <title>Genomic evolution of the class Acidithiobacillia: deep-branching Proteobacteria living in extreme acidic conditions.</title>
        <authorList>
            <person name="Moya-Beltran A."/>
            <person name="Beard S."/>
            <person name="Rojas-Villalobos C."/>
            <person name="Issotta F."/>
            <person name="Gallardo Y."/>
            <person name="Ulloa R."/>
            <person name="Giaveno A."/>
            <person name="Degli Esposti M."/>
            <person name="Johnson D.B."/>
            <person name="Quatrini R."/>
        </authorList>
    </citation>
    <scope>NUCLEOTIDE SEQUENCE [LARGE SCALE GENOMIC DNA]</scope>
    <source>
        <strain evidence="1 2">GG1-14</strain>
    </source>
</reference>
<dbReference type="EMBL" id="CP127526">
    <property type="protein sequence ID" value="XRI74631.1"/>
    <property type="molecule type" value="Genomic_DNA"/>
</dbReference>
<sequence>MMTDLLLIDGNNIGYAAMYQPALSRLAHNGSPTGGILGLTQSVMRLSALFPDAVPVVLWDGHAAWRRELCPEYKANRKDTPEKIEVAEKWRQQEPLARTMLYHMGVTQVRACNAEADDLAGLFCRSLQTEDCPVRQITLVSNDRDWWQALGPSVDWFSPITDTRVTVEDMGTDKVKDGPFSGVDEYLLAKAIAGDDSDNIPGVSGVGVKTAVKLLRTHGGLEGICAAVENGSAKDKKSAAIAEQHATIRRNLRIMDWRQAPDPDPWQIGVAREPFHAAAALDWCAELGLGRLSERLSDDGAWGRQVGMWPVGNVVDFLEDAVHA</sequence>
<evidence type="ECO:0000313" key="2">
    <source>
        <dbReference type="Proteomes" id="UP001195965"/>
    </source>
</evidence>
<accession>A0ACD5HJF0</accession>
<organism evidence="1 2">
    <name type="scientific">Acidithiobacillus montserratensis</name>
    <dbReference type="NCBI Taxonomy" id="2729135"/>
    <lineage>
        <taxon>Bacteria</taxon>
        <taxon>Pseudomonadati</taxon>
        <taxon>Pseudomonadota</taxon>
        <taxon>Acidithiobacillia</taxon>
        <taxon>Acidithiobacillales</taxon>
        <taxon>Acidithiobacillaceae</taxon>
        <taxon>Acidithiobacillus</taxon>
    </lineage>
</organism>
<evidence type="ECO:0000313" key="1">
    <source>
        <dbReference type="EMBL" id="XRI74631.1"/>
    </source>
</evidence>
<keyword evidence="1" id="KW-0540">Nuclease</keyword>
<name>A0ACD5HJF0_9PROT</name>
<keyword evidence="1" id="KW-0269">Exonuclease</keyword>
<gene>
    <name evidence="1" type="ORF">HHS34_005415</name>
</gene>
<proteinExistence type="predicted"/>
<keyword evidence="2" id="KW-1185">Reference proteome</keyword>